<dbReference type="GO" id="GO:0070286">
    <property type="term" value="P:axonemal dynein complex assembly"/>
    <property type="evidence" value="ECO:0007669"/>
    <property type="project" value="InterPro"/>
</dbReference>
<dbReference type="Proteomes" id="UP001107558">
    <property type="component" value="Chromosome 2"/>
</dbReference>
<dbReference type="Pfam" id="PF18201">
    <property type="entry name" value="PIH1_CS"/>
    <property type="match status" value="1"/>
</dbReference>
<name>A0A9J6C0Z0_POLVA</name>
<dbReference type="AlphaFoldDB" id="A0A9J6C0Z0"/>
<evidence type="ECO:0000313" key="5">
    <source>
        <dbReference type="Proteomes" id="UP001107558"/>
    </source>
</evidence>
<protein>
    <recommendedName>
        <fullName evidence="3">PIH1D1/2/3 CS-like domain-containing protein</fullName>
    </recommendedName>
</protein>
<dbReference type="EMBL" id="JADBJN010000002">
    <property type="protein sequence ID" value="KAG5675865.1"/>
    <property type="molecule type" value="Genomic_DNA"/>
</dbReference>
<evidence type="ECO:0000256" key="1">
    <source>
        <dbReference type="ARBA" id="ARBA00008511"/>
    </source>
</evidence>
<dbReference type="InterPro" id="IPR008978">
    <property type="entry name" value="HSP20-like_chaperone"/>
</dbReference>
<reference evidence="4" key="1">
    <citation type="submission" date="2021-03" db="EMBL/GenBank/DDBJ databases">
        <title>Chromosome level genome of the anhydrobiotic midge Polypedilum vanderplanki.</title>
        <authorList>
            <person name="Yoshida Y."/>
            <person name="Kikawada T."/>
            <person name="Gusev O."/>
        </authorList>
    </citation>
    <scope>NUCLEOTIDE SEQUENCE</scope>
    <source>
        <strain evidence="4">NIAS01</strain>
        <tissue evidence="4">Whole body or cell culture</tissue>
    </source>
</reference>
<dbReference type="InterPro" id="IPR041442">
    <property type="entry name" value="PIH1D1/2/3_CS-like"/>
</dbReference>
<organism evidence="4 5">
    <name type="scientific">Polypedilum vanderplanki</name>
    <name type="common">Sleeping chironomid midge</name>
    <dbReference type="NCBI Taxonomy" id="319348"/>
    <lineage>
        <taxon>Eukaryota</taxon>
        <taxon>Metazoa</taxon>
        <taxon>Ecdysozoa</taxon>
        <taxon>Arthropoda</taxon>
        <taxon>Hexapoda</taxon>
        <taxon>Insecta</taxon>
        <taxon>Pterygota</taxon>
        <taxon>Neoptera</taxon>
        <taxon>Endopterygota</taxon>
        <taxon>Diptera</taxon>
        <taxon>Nematocera</taxon>
        <taxon>Chironomoidea</taxon>
        <taxon>Chironomidae</taxon>
        <taxon>Chironominae</taxon>
        <taxon>Polypedilum</taxon>
        <taxon>Polypedilum</taxon>
    </lineage>
</organism>
<comment type="caution">
    <text evidence="4">The sequence shown here is derived from an EMBL/GenBank/DDBJ whole genome shotgun (WGS) entry which is preliminary data.</text>
</comment>
<dbReference type="PANTHER" id="PTHR21083">
    <property type="entry name" value="TWISTER"/>
    <property type="match status" value="1"/>
</dbReference>
<dbReference type="GO" id="GO:0045505">
    <property type="term" value="F:dynein intermediate chain binding"/>
    <property type="evidence" value="ECO:0007669"/>
    <property type="project" value="TreeGrafter"/>
</dbReference>
<dbReference type="InterPro" id="IPR026697">
    <property type="entry name" value="DNAAF6"/>
</dbReference>
<proteinExistence type="inferred from homology"/>
<dbReference type="Gene3D" id="2.60.40.790">
    <property type="match status" value="1"/>
</dbReference>
<feature type="domain" description="PIH1D1/2/3 CS-like" evidence="3">
    <location>
        <begin position="89"/>
        <end position="185"/>
    </location>
</feature>
<evidence type="ECO:0000313" key="4">
    <source>
        <dbReference type="EMBL" id="KAG5675865.1"/>
    </source>
</evidence>
<keyword evidence="5" id="KW-1185">Reference proteome</keyword>
<dbReference type="PANTHER" id="PTHR21083:SF0">
    <property type="entry name" value="DYNEIN AXONEMAL ASSEMBLY FACTOR 6"/>
    <property type="match status" value="1"/>
</dbReference>
<gene>
    <name evidence="4" type="ORF">PVAND_005733</name>
</gene>
<feature type="region of interest" description="Disordered" evidence="2">
    <location>
        <begin position="16"/>
        <end position="46"/>
    </location>
</feature>
<evidence type="ECO:0000256" key="2">
    <source>
        <dbReference type="SAM" id="MobiDB-lite"/>
    </source>
</evidence>
<comment type="similarity">
    <text evidence="1">Belongs to the PIH1 family.</text>
</comment>
<evidence type="ECO:0000259" key="3">
    <source>
        <dbReference type="Pfam" id="PF18201"/>
    </source>
</evidence>
<dbReference type="GO" id="GO:0051087">
    <property type="term" value="F:protein-folding chaperone binding"/>
    <property type="evidence" value="ECO:0007669"/>
    <property type="project" value="InterPro"/>
</dbReference>
<sequence>MDVSSIELLKNLFEKCNGDQSSSESDEAEDLPSFGPGDIKSKKKKSSIVKTLENPLLKRTNECSTAIKSIEEWEQSQKEDEELIDSRLQPEYSITYKQSVTTEDIYLQMGLKTPATSSCEDMIVEIKIPNETTTIEQMDLSVEEEKIELKTSIYRLKLMLPQKVNPQKGKAEYDSTKKILKLTLRMNREYDFVNF</sequence>
<dbReference type="OrthoDB" id="25887at2759"/>
<accession>A0A9J6C0Z0</accession>
<dbReference type="GO" id="GO:0005737">
    <property type="term" value="C:cytoplasm"/>
    <property type="evidence" value="ECO:0007669"/>
    <property type="project" value="TreeGrafter"/>
</dbReference>